<dbReference type="Proteomes" id="UP000245626">
    <property type="component" value="Unassembled WGS sequence"/>
</dbReference>
<organism evidence="1 2">
    <name type="scientific">Violaceomyces palustris</name>
    <dbReference type="NCBI Taxonomy" id="1673888"/>
    <lineage>
        <taxon>Eukaryota</taxon>
        <taxon>Fungi</taxon>
        <taxon>Dikarya</taxon>
        <taxon>Basidiomycota</taxon>
        <taxon>Ustilaginomycotina</taxon>
        <taxon>Ustilaginomycetes</taxon>
        <taxon>Violaceomycetales</taxon>
        <taxon>Violaceomycetaceae</taxon>
        <taxon>Violaceomyces</taxon>
    </lineage>
</organism>
<name>A0ACD0NZH2_9BASI</name>
<sequence length="273" mass="31011">MVAAQLLVLFFFARTLFLSLVSAAYWSDTLNSAKLLGLPIDHLDAKKYPIKLEVRDLTKEEVECAEAWIHAHHKHGTQNKTSHRLTAPKVASLNMGAPNPHLGINENPLVYTYINLHYQGSDSDEPLLVSDKMEVKLSKPFANLRLTGVEFRGMAGNSRSAMYNNPFSNQLLQLMRGNTQILKLEAKMIYRLTEGDPELWYDFSKRGKIILNKIDPMLSYSYGLVRKNYPFIESGSSEEKEEESGSFDFEKDGDKVILDFNEWFKNQGSSSHS</sequence>
<keyword evidence="2" id="KW-1185">Reference proteome</keyword>
<evidence type="ECO:0000313" key="1">
    <source>
        <dbReference type="EMBL" id="PWN51243.1"/>
    </source>
</evidence>
<reference evidence="1 2" key="1">
    <citation type="journal article" date="2018" name="Mol. Biol. Evol.">
        <title>Broad Genomic Sampling Reveals a Smut Pathogenic Ancestry of the Fungal Clade Ustilaginomycotina.</title>
        <authorList>
            <person name="Kijpornyongpan T."/>
            <person name="Mondo S.J."/>
            <person name="Barry K."/>
            <person name="Sandor L."/>
            <person name="Lee J."/>
            <person name="Lipzen A."/>
            <person name="Pangilinan J."/>
            <person name="LaButti K."/>
            <person name="Hainaut M."/>
            <person name="Henrissat B."/>
            <person name="Grigoriev I.V."/>
            <person name="Spatafora J.W."/>
            <person name="Aime M.C."/>
        </authorList>
    </citation>
    <scope>NUCLEOTIDE SEQUENCE [LARGE SCALE GENOMIC DNA]</scope>
    <source>
        <strain evidence="1 2">SA 807</strain>
    </source>
</reference>
<proteinExistence type="predicted"/>
<evidence type="ECO:0000313" key="2">
    <source>
        <dbReference type="Proteomes" id="UP000245626"/>
    </source>
</evidence>
<gene>
    <name evidence="1" type="ORF">IE53DRAFT_361735</name>
</gene>
<accession>A0ACD0NZH2</accession>
<dbReference type="EMBL" id="KZ819859">
    <property type="protein sequence ID" value="PWN51243.1"/>
    <property type="molecule type" value="Genomic_DNA"/>
</dbReference>
<protein>
    <submittedName>
        <fullName evidence="1">Uncharacterized protein</fullName>
    </submittedName>
</protein>